<evidence type="ECO:0000313" key="1">
    <source>
        <dbReference type="EMBL" id="KRK78994.1"/>
    </source>
</evidence>
<organism evidence="1 2">
    <name type="scientific">Companilactobacillus nodensis DSM 19682 = JCM 14932 = NBRC 107160</name>
    <dbReference type="NCBI Taxonomy" id="1423775"/>
    <lineage>
        <taxon>Bacteria</taxon>
        <taxon>Bacillati</taxon>
        <taxon>Bacillota</taxon>
        <taxon>Bacilli</taxon>
        <taxon>Lactobacillales</taxon>
        <taxon>Lactobacillaceae</taxon>
        <taxon>Companilactobacillus</taxon>
    </lineage>
</organism>
<dbReference type="STRING" id="1423775.FD03_GL001355"/>
<proteinExistence type="predicted"/>
<dbReference type="EMBL" id="AZDZ01000019">
    <property type="protein sequence ID" value="KRK78994.1"/>
    <property type="molecule type" value="Genomic_DNA"/>
</dbReference>
<accession>A0A0R1KGB8</accession>
<evidence type="ECO:0000313" key="2">
    <source>
        <dbReference type="Proteomes" id="UP000051248"/>
    </source>
</evidence>
<dbReference type="RefSeq" id="WP_025025127.1">
    <property type="nucleotide sequence ID" value="NZ_AZDZ01000019.1"/>
</dbReference>
<sequence length="253" mass="29580">MAVIKIIFNADYLLNKVINLLSSKEDFTVDNDIIALLDVSKIPRMIDGNTIVIHNKLGIFFVKRTTKQLMNEFHKFNRFGFSLSKALTKYFNWKQNIPMVFGYSCYMPMTGGSRNCTDWIALHWIDSVDQYTNIAEFVTDKGLVIQMRFPRGNLRQRVHDVCYMSSHQVSVIDMVVSRANMKMIPPKYIGMLGQYQICNCLFHDDIPLSWDVTSDRLEGLRKYILNELTRGEIEPDALTEMYEQKIYRLKKLY</sequence>
<dbReference type="PATRIC" id="fig|1423775.4.peg.1385"/>
<gene>
    <name evidence="1" type="ORF">FD03_GL001355</name>
</gene>
<dbReference type="OrthoDB" id="2162219at2"/>
<name>A0A0R1KGB8_9LACO</name>
<dbReference type="eggNOG" id="ENOG5030ANP">
    <property type="taxonomic scope" value="Bacteria"/>
</dbReference>
<dbReference type="AlphaFoldDB" id="A0A0R1KGB8"/>
<reference evidence="1 2" key="1">
    <citation type="journal article" date="2015" name="Genome Announc.">
        <title>Expanding the biotechnology potential of lactobacilli through comparative genomics of 213 strains and associated genera.</title>
        <authorList>
            <person name="Sun Z."/>
            <person name="Harris H.M."/>
            <person name="McCann A."/>
            <person name="Guo C."/>
            <person name="Argimon S."/>
            <person name="Zhang W."/>
            <person name="Yang X."/>
            <person name="Jeffery I.B."/>
            <person name="Cooney J.C."/>
            <person name="Kagawa T.F."/>
            <person name="Liu W."/>
            <person name="Song Y."/>
            <person name="Salvetti E."/>
            <person name="Wrobel A."/>
            <person name="Rasinkangas P."/>
            <person name="Parkhill J."/>
            <person name="Rea M.C."/>
            <person name="O'Sullivan O."/>
            <person name="Ritari J."/>
            <person name="Douillard F.P."/>
            <person name="Paul Ross R."/>
            <person name="Yang R."/>
            <person name="Briner A.E."/>
            <person name="Felis G.E."/>
            <person name="de Vos W.M."/>
            <person name="Barrangou R."/>
            <person name="Klaenhammer T.R."/>
            <person name="Caufield P.W."/>
            <person name="Cui Y."/>
            <person name="Zhang H."/>
            <person name="O'Toole P.W."/>
        </authorList>
    </citation>
    <scope>NUCLEOTIDE SEQUENCE [LARGE SCALE GENOMIC DNA]</scope>
    <source>
        <strain evidence="1 2">DSM 19682</strain>
    </source>
</reference>
<protein>
    <submittedName>
        <fullName evidence="1">Uncharacterized protein</fullName>
    </submittedName>
</protein>
<keyword evidence="2" id="KW-1185">Reference proteome</keyword>
<comment type="caution">
    <text evidence="1">The sequence shown here is derived from an EMBL/GenBank/DDBJ whole genome shotgun (WGS) entry which is preliminary data.</text>
</comment>
<dbReference type="Proteomes" id="UP000051248">
    <property type="component" value="Unassembled WGS sequence"/>
</dbReference>